<name>G8YS52_PICSO</name>
<evidence type="ECO:0000256" key="1">
    <source>
        <dbReference type="PROSITE-ProRule" id="PRU00042"/>
    </source>
</evidence>
<dbReference type="InterPro" id="IPR036236">
    <property type="entry name" value="Znf_C2H2_sf"/>
</dbReference>
<protein>
    <submittedName>
        <fullName evidence="4">Piso0_001011 protein</fullName>
    </submittedName>
</protein>
<organism evidence="4 6">
    <name type="scientific">Pichia sorbitophila (strain ATCC MYA-4447 / BCRC 22081 / CBS 7064 / NBRC 10061 / NRRL Y-12695)</name>
    <name type="common">Hybrid yeast</name>
    <dbReference type="NCBI Taxonomy" id="559304"/>
    <lineage>
        <taxon>Eukaryota</taxon>
        <taxon>Fungi</taxon>
        <taxon>Dikarya</taxon>
        <taxon>Ascomycota</taxon>
        <taxon>Saccharomycotina</taxon>
        <taxon>Pichiomycetes</taxon>
        <taxon>Debaryomycetaceae</taxon>
        <taxon>Millerozyma</taxon>
    </lineage>
</organism>
<feature type="compositionally biased region" description="Polar residues" evidence="2">
    <location>
        <begin position="169"/>
        <end position="185"/>
    </location>
</feature>
<keyword evidence="1" id="KW-0863">Zinc-finger</keyword>
<dbReference type="HOGENOM" id="CLU_501625_0_0_1"/>
<dbReference type="PROSITE" id="PS50157">
    <property type="entry name" value="ZINC_FINGER_C2H2_2"/>
    <property type="match status" value="1"/>
</dbReference>
<dbReference type="OrthoDB" id="10018191at2759"/>
<feature type="compositionally biased region" description="Acidic residues" evidence="2">
    <location>
        <begin position="344"/>
        <end position="354"/>
    </location>
</feature>
<dbReference type="InterPro" id="IPR013087">
    <property type="entry name" value="Znf_C2H2_type"/>
</dbReference>
<feature type="compositionally biased region" description="Low complexity" evidence="2">
    <location>
        <begin position="355"/>
        <end position="364"/>
    </location>
</feature>
<dbReference type="Gene3D" id="3.30.160.60">
    <property type="entry name" value="Classic Zinc Finger"/>
    <property type="match status" value="1"/>
</dbReference>
<gene>
    <name evidence="4" type="primary">Piso0_001011</name>
    <name evidence="4" type="ORF">GNLVRS01_PISO0C08934g</name>
    <name evidence="5" type="ORF">GNLVRS01_PISO0D09001g</name>
</gene>
<feature type="compositionally biased region" description="Polar residues" evidence="2">
    <location>
        <begin position="264"/>
        <end position="297"/>
    </location>
</feature>
<dbReference type="GO" id="GO:0008270">
    <property type="term" value="F:zinc ion binding"/>
    <property type="evidence" value="ECO:0007669"/>
    <property type="project" value="UniProtKB-KW"/>
</dbReference>
<dbReference type="PROSITE" id="PS00028">
    <property type="entry name" value="ZINC_FINGER_C2H2_1"/>
    <property type="match status" value="1"/>
</dbReference>
<dbReference type="Proteomes" id="UP000005222">
    <property type="component" value="Chromosome D"/>
</dbReference>
<feature type="compositionally biased region" description="Polar residues" evidence="2">
    <location>
        <begin position="1"/>
        <end position="14"/>
    </location>
</feature>
<feature type="domain" description="C2H2-type" evidence="3">
    <location>
        <begin position="430"/>
        <end position="457"/>
    </location>
</feature>
<dbReference type="AlphaFoldDB" id="G8YS52"/>
<evidence type="ECO:0000256" key="2">
    <source>
        <dbReference type="SAM" id="MobiDB-lite"/>
    </source>
</evidence>
<keyword evidence="6" id="KW-1185">Reference proteome</keyword>
<dbReference type="SMART" id="SM00355">
    <property type="entry name" value="ZnF_C2H2"/>
    <property type="match status" value="2"/>
</dbReference>
<dbReference type="STRING" id="559304.G8YS52"/>
<evidence type="ECO:0000313" key="6">
    <source>
        <dbReference type="Proteomes" id="UP000005222"/>
    </source>
</evidence>
<reference evidence="4" key="1">
    <citation type="submission" date="2011-10" db="EMBL/GenBank/DDBJ databases">
        <authorList>
            <person name="Genoscope - CEA"/>
        </authorList>
    </citation>
    <scope>NUCLEOTIDE SEQUENCE</scope>
</reference>
<dbReference type="SUPFAM" id="SSF57667">
    <property type="entry name" value="beta-beta-alpha zinc fingers"/>
    <property type="match status" value="1"/>
</dbReference>
<feature type="region of interest" description="Disordered" evidence="2">
    <location>
        <begin position="336"/>
        <end position="364"/>
    </location>
</feature>
<accession>G8YS52</accession>
<dbReference type="EMBL" id="FO082057">
    <property type="protein sequence ID" value="CCE78389.1"/>
    <property type="molecule type" value="Genomic_DNA"/>
</dbReference>
<feature type="region of interest" description="Disordered" evidence="2">
    <location>
        <begin position="264"/>
        <end position="308"/>
    </location>
</feature>
<keyword evidence="1" id="KW-0479">Metal-binding</keyword>
<feature type="region of interest" description="Disordered" evidence="2">
    <location>
        <begin position="136"/>
        <end position="185"/>
    </location>
</feature>
<reference evidence="6" key="2">
    <citation type="journal article" date="2012" name="G3 (Bethesda)">
        <title>Pichia sorbitophila, an interspecies yeast hybrid reveals early steps of genome resolution following polyploidization.</title>
        <authorList>
            <person name="Leh Louis V."/>
            <person name="Despons L."/>
            <person name="Friedrich A."/>
            <person name="Martin T."/>
            <person name="Durrens P."/>
            <person name="Casaregola S."/>
            <person name="Neuveglise C."/>
            <person name="Fairhead C."/>
            <person name="Marck C."/>
            <person name="Cruz J.A."/>
            <person name="Straub M.L."/>
            <person name="Kugler V."/>
            <person name="Sacerdot C."/>
            <person name="Uzunov Z."/>
            <person name="Thierry A."/>
            <person name="Weiss S."/>
            <person name="Bleykasten C."/>
            <person name="De Montigny J."/>
            <person name="Jacques N."/>
            <person name="Jung P."/>
            <person name="Lemaire M."/>
            <person name="Mallet S."/>
            <person name="Morel G."/>
            <person name="Richard G.F."/>
            <person name="Sarkar A."/>
            <person name="Savel G."/>
            <person name="Schacherer J."/>
            <person name="Seret M.L."/>
            <person name="Talla E."/>
            <person name="Samson G."/>
            <person name="Jubin C."/>
            <person name="Poulain J."/>
            <person name="Vacherie B."/>
            <person name="Barbe V."/>
            <person name="Pelletier E."/>
            <person name="Sherman D.J."/>
            <person name="Westhof E."/>
            <person name="Weissenbach J."/>
            <person name="Baret P.V."/>
            <person name="Wincker P."/>
            <person name="Gaillardin C."/>
            <person name="Dujon B."/>
            <person name="Souciet J.L."/>
        </authorList>
    </citation>
    <scope>NUCLEOTIDE SEQUENCE [LARGE SCALE GENOMIC DNA]</scope>
    <source>
        <strain evidence="6">ATCC MYA-4447 / BCRC 22081 / CBS 7064 / NBRC 10061 / NRRL Y-12695</strain>
    </source>
</reference>
<evidence type="ECO:0000313" key="5">
    <source>
        <dbReference type="EMBL" id="CCE78975.1"/>
    </source>
</evidence>
<keyword evidence="1" id="KW-0862">Zinc</keyword>
<evidence type="ECO:0000259" key="3">
    <source>
        <dbReference type="PROSITE" id="PS50157"/>
    </source>
</evidence>
<dbReference type="EMBL" id="FO082056">
    <property type="protein sequence ID" value="CCE78975.1"/>
    <property type="molecule type" value="Genomic_DNA"/>
</dbReference>
<proteinExistence type="predicted"/>
<dbReference type="eggNOG" id="KOG1721">
    <property type="taxonomic scope" value="Eukaryota"/>
</dbReference>
<dbReference type="InParanoid" id="G8YS52"/>
<evidence type="ECO:0000313" key="4">
    <source>
        <dbReference type="EMBL" id="CCE78389.1"/>
    </source>
</evidence>
<sequence length="543" mass="56958">MTSSYIGMPGTSTGPARPGGSEYRLPSIHSLDLHSYNQYYGGIRNLVPMASGAPAAGGGYVPTTGGLNGLSGMSGVVNVNGINGARGFGGIECGAAGSAPVGYAPSVGGMLGYNRTGSISGARPLGIEYGLKEEFKPTSAHGSPSDHSRAPSGGSEQRVSGPPPVPQSGRGSVSMNSGPASATSVASIVSPMTPATPAPAPTHVSSVGVASNLGGSPRSSLNGAAAGHSGIGSSLNGTLAVSPIDRLNLRANADDRYSARQHPYTHTSQQYFHQPQQHSPSNLQVTPHTSTARSPAHQSHESVGGDNLTTLCNVASSQQAAQAKTEPQAMNIKVEGESKHDTEGSEVADDEDSDGASGAALSEGSIASRGSVSYDQKLSGLADAMKSEQDAASAKASKPRKKRQCPECKLFFSNLATHKSTHLKPASRPHVCKHCGRGFARPNDLFRHIKCHWKETGSDKGQFKCPYKLVDSGNHCCHPTGIFSRCDTFKNHLKAIHFKYPNGTKKENRNKVSGHCRMCNKFFNNVDEWIINHVEKNDCTFEK</sequence>
<feature type="region of interest" description="Disordered" evidence="2">
    <location>
        <begin position="1"/>
        <end position="23"/>
    </location>
</feature>
<dbReference type="Proteomes" id="UP000005222">
    <property type="component" value="Chromosome C"/>
</dbReference>